<organism evidence="2 3">
    <name type="scientific">Williamwhitmania taraxaci</name>
    <dbReference type="NCBI Taxonomy" id="1640674"/>
    <lineage>
        <taxon>Bacteria</taxon>
        <taxon>Pseudomonadati</taxon>
        <taxon>Bacteroidota</taxon>
        <taxon>Bacteroidia</taxon>
        <taxon>Bacteroidales</taxon>
        <taxon>Williamwhitmaniaceae</taxon>
        <taxon>Williamwhitmania</taxon>
    </lineage>
</organism>
<dbReference type="STRING" id="1640674.SAMN05216323_102122"/>
<accession>A0A1G6JQV2</accession>
<reference evidence="2 3" key="1">
    <citation type="submission" date="2016-09" db="EMBL/GenBank/DDBJ databases">
        <authorList>
            <person name="Capua I."/>
            <person name="De Benedictis P."/>
            <person name="Joannis T."/>
            <person name="Lombin L.H."/>
            <person name="Cattoli G."/>
        </authorList>
    </citation>
    <scope>NUCLEOTIDE SEQUENCE [LARGE SCALE GENOMIC DNA]</scope>
    <source>
        <strain evidence="2 3">A7P-90m</strain>
    </source>
</reference>
<name>A0A1G6JQV2_9BACT</name>
<dbReference type="Gene3D" id="2.60.40.1120">
    <property type="entry name" value="Carboxypeptidase-like, regulatory domain"/>
    <property type="match status" value="1"/>
</dbReference>
<protein>
    <submittedName>
        <fullName evidence="2">CarboxypepD_reg-like domain-containing protein</fullName>
    </submittedName>
</protein>
<dbReference type="InterPro" id="IPR008969">
    <property type="entry name" value="CarboxyPept-like_regulatory"/>
</dbReference>
<feature type="chain" id="PRO_5011431950" evidence="1">
    <location>
        <begin position="27"/>
        <end position="426"/>
    </location>
</feature>
<evidence type="ECO:0000313" key="2">
    <source>
        <dbReference type="EMBL" id="SDC21109.1"/>
    </source>
</evidence>
<feature type="signal peptide" evidence="1">
    <location>
        <begin position="1"/>
        <end position="26"/>
    </location>
</feature>
<dbReference type="EMBL" id="FMYP01000021">
    <property type="protein sequence ID" value="SDC21109.1"/>
    <property type="molecule type" value="Genomic_DNA"/>
</dbReference>
<gene>
    <name evidence="2" type="ORF">SAMN05216323_102122</name>
</gene>
<keyword evidence="3" id="KW-1185">Reference proteome</keyword>
<dbReference type="RefSeq" id="WP_170830032.1">
    <property type="nucleotide sequence ID" value="NZ_FMYP01000021.1"/>
</dbReference>
<evidence type="ECO:0000256" key="1">
    <source>
        <dbReference type="SAM" id="SignalP"/>
    </source>
</evidence>
<keyword evidence="1" id="KW-0732">Signal</keyword>
<evidence type="ECO:0000313" key="3">
    <source>
        <dbReference type="Proteomes" id="UP000199452"/>
    </source>
</evidence>
<proteinExistence type="predicted"/>
<dbReference type="SUPFAM" id="SSF49464">
    <property type="entry name" value="Carboxypeptidase regulatory domain-like"/>
    <property type="match status" value="1"/>
</dbReference>
<dbReference type="AlphaFoldDB" id="A0A1G6JQV2"/>
<dbReference type="Proteomes" id="UP000199452">
    <property type="component" value="Unassembled WGS sequence"/>
</dbReference>
<dbReference type="Pfam" id="PF13715">
    <property type="entry name" value="CarbopepD_reg_2"/>
    <property type="match status" value="1"/>
</dbReference>
<sequence>MKALMNKLAGIGMIIMLLVSAGSAFGQEAAPFVTITGVVKDSKTKDRLPFASINIVGSSVGTVANSEGEFSLKVLTSLNALSFEVSHLGYVNKLFSVSESQEKEVVCYVDAYSIVLDAVIITPENARSLVEEAVNKIKDNYNDVPNSMVAFYREYVKQRKDFLSISEALVDIYKAPYGSSFDNDRVKINKARKGNNIKKADTLAIKLQGGPSVMLLLDVVKNPDVLLSQESLDSYHFEVTDMVNIDNDLNYVVSFTPRVILPYPLYIGKLYISKERKAISMITFTMDMSDMNKASQQFIRKKPYGLIFTPTSATYMVTYKQFDGKYYLNYTRSEIKFRCDWKKRWFKNNYTVVSEQAVTDRSSVNVVKFQSKDAFKSTEIFADRVHAYFNGDFWGDQNVIEPEESIQDAIKKFNKQYVKQQDRSKQ</sequence>